<feature type="domain" description="SH3" evidence="4">
    <location>
        <begin position="648"/>
        <end position="708"/>
    </location>
</feature>
<dbReference type="GO" id="GO:0051015">
    <property type="term" value="F:actin filament binding"/>
    <property type="evidence" value="ECO:0007669"/>
    <property type="project" value="TreeGrafter"/>
</dbReference>
<dbReference type="GO" id="GO:0005884">
    <property type="term" value="C:actin filament"/>
    <property type="evidence" value="ECO:0007669"/>
    <property type="project" value="TreeGrafter"/>
</dbReference>
<feature type="compositionally biased region" description="Basic and acidic residues" evidence="3">
    <location>
        <begin position="584"/>
        <end position="603"/>
    </location>
</feature>
<dbReference type="Proteomes" id="UP000028545">
    <property type="component" value="Unassembled WGS sequence"/>
</dbReference>
<dbReference type="PANTHER" id="PTHR10829">
    <property type="entry name" value="CORTACTIN AND DREBRIN"/>
    <property type="match status" value="1"/>
</dbReference>
<dbReference type="CDD" id="cd11961">
    <property type="entry name" value="SH3_Abp1_fungi_C2"/>
    <property type="match status" value="1"/>
</dbReference>
<feature type="compositionally biased region" description="Low complexity" evidence="3">
    <location>
        <begin position="503"/>
        <end position="519"/>
    </location>
</feature>
<feature type="domain" description="ADF-H" evidence="5">
    <location>
        <begin position="5"/>
        <end position="152"/>
    </location>
</feature>
<dbReference type="InterPro" id="IPR029006">
    <property type="entry name" value="ADF-H/Gelsolin-like_dom_sf"/>
</dbReference>
<evidence type="ECO:0000313" key="6">
    <source>
        <dbReference type="EMBL" id="KEZ44223.1"/>
    </source>
</evidence>
<feature type="compositionally biased region" description="Polar residues" evidence="3">
    <location>
        <begin position="357"/>
        <end position="366"/>
    </location>
</feature>
<comment type="caution">
    <text evidence="6">The sequence shown here is derived from an EMBL/GenBank/DDBJ whole genome shotgun (WGS) entry which is preliminary data.</text>
</comment>
<dbReference type="Pfam" id="PF14604">
    <property type="entry name" value="SH3_9"/>
    <property type="match status" value="2"/>
</dbReference>
<feature type="compositionally biased region" description="Low complexity" evidence="3">
    <location>
        <begin position="734"/>
        <end position="749"/>
    </location>
</feature>
<dbReference type="GO" id="GO:0030833">
    <property type="term" value="P:regulation of actin filament polymerization"/>
    <property type="evidence" value="ECO:0007669"/>
    <property type="project" value="TreeGrafter"/>
</dbReference>
<dbReference type="InterPro" id="IPR002108">
    <property type="entry name" value="ADF-H"/>
</dbReference>
<dbReference type="GeneID" id="27722233"/>
<keyword evidence="7" id="KW-1185">Reference proteome</keyword>
<feature type="compositionally biased region" description="Pro residues" evidence="3">
    <location>
        <begin position="557"/>
        <end position="575"/>
    </location>
</feature>
<dbReference type="HOGENOM" id="CLU_013085_2_0_1"/>
<feature type="region of interest" description="Disordered" evidence="3">
    <location>
        <begin position="160"/>
        <end position="188"/>
    </location>
</feature>
<dbReference type="SUPFAM" id="SSF50044">
    <property type="entry name" value="SH3-domain"/>
    <property type="match status" value="2"/>
</dbReference>
<dbReference type="GO" id="GO:0030864">
    <property type="term" value="C:cortical actin cytoskeleton"/>
    <property type="evidence" value="ECO:0007669"/>
    <property type="project" value="TreeGrafter"/>
</dbReference>
<feature type="compositionally biased region" description="Pro residues" evidence="3">
    <location>
        <begin position="723"/>
        <end position="733"/>
    </location>
</feature>
<dbReference type="SUPFAM" id="SSF55753">
    <property type="entry name" value="Actin depolymerizing proteins"/>
    <property type="match status" value="1"/>
</dbReference>
<dbReference type="PRINTS" id="PR00452">
    <property type="entry name" value="SH3DOMAIN"/>
</dbReference>
<dbReference type="VEuPathDB" id="FungiDB:SAPIO_CDS3161"/>
<evidence type="ECO:0000256" key="1">
    <source>
        <dbReference type="ARBA" id="ARBA00022443"/>
    </source>
</evidence>
<dbReference type="GO" id="GO:0030427">
    <property type="term" value="C:site of polarized growth"/>
    <property type="evidence" value="ECO:0007669"/>
    <property type="project" value="TreeGrafter"/>
</dbReference>
<feature type="compositionally biased region" description="Polar residues" evidence="3">
    <location>
        <begin position="453"/>
        <end position="474"/>
    </location>
</feature>
<dbReference type="InterPro" id="IPR035719">
    <property type="entry name" value="Abp1_fungi_SH3_C1"/>
</dbReference>
<dbReference type="CDD" id="cd11281">
    <property type="entry name" value="ADF_drebrin_like"/>
    <property type="match status" value="1"/>
</dbReference>
<dbReference type="FunFam" id="2.30.30.40:FF:000242">
    <property type="entry name" value="Actin binding protein"/>
    <property type="match status" value="1"/>
</dbReference>
<dbReference type="InterPro" id="IPR036028">
    <property type="entry name" value="SH3-like_dom_sf"/>
</dbReference>
<evidence type="ECO:0000259" key="5">
    <source>
        <dbReference type="PROSITE" id="PS51263"/>
    </source>
</evidence>
<reference evidence="6 7" key="1">
    <citation type="journal article" date="2014" name="Genome Announc.">
        <title>Draft genome sequence of the pathogenic fungus Scedosporium apiospermum.</title>
        <authorList>
            <person name="Vandeputte P."/>
            <person name="Ghamrawi S."/>
            <person name="Rechenmann M."/>
            <person name="Iltis A."/>
            <person name="Giraud S."/>
            <person name="Fleury M."/>
            <person name="Thornton C."/>
            <person name="Delhaes L."/>
            <person name="Meyer W."/>
            <person name="Papon N."/>
            <person name="Bouchara J.P."/>
        </authorList>
    </citation>
    <scope>NUCLEOTIDE SEQUENCE [LARGE SCALE GENOMIC DNA]</scope>
    <source>
        <strain evidence="6 7">IHEM 14462</strain>
    </source>
</reference>
<dbReference type="PRINTS" id="PR00499">
    <property type="entry name" value="P67PHOX"/>
</dbReference>
<protein>
    <recommendedName>
        <fullName evidence="8">Actin binding protein</fullName>
    </recommendedName>
</protein>
<dbReference type="Pfam" id="PF00241">
    <property type="entry name" value="Cofilin_ADF"/>
    <property type="match status" value="1"/>
</dbReference>
<evidence type="ECO:0000256" key="2">
    <source>
        <dbReference type="PROSITE-ProRule" id="PRU00192"/>
    </source>
</evidence>
<dbReference type="InterPro" id="IPR001452">
    <property type="entry name" value="SH3_domain"/>
</dbReference>
<evidence type="ECO:0000256" key="3">
    <source>
        <dbReference type="SAM" id="MobiDB-lite"/>
    </source>
</evidence>
<feature type="region of interest" description="Disordered" evidence="3">
    <location>
        <begin position="409"/>
        <end position="604"/>
    </location>
</feature>
<evidence type="ECO:0000259" key="4">
    <source>
        <dbReference type="PROSITE" id="PS50002"/>
    </source>
</evidence>
<dbReference type="SMART" id="SM00102">
    <property type="entry name" value="ADF"/>
    <property type="match status" value="1"/>
</dbReference>
<dbReference type="SMART" id="SM00326">
    <property type="entry name" value="SH3"/>
    <property type="match status" value="2"/>
</dbReference>
<feature type="region of interest" description="Disordered" evidence="3">
    <location>
        <begin position="723"/>
        <end position="749"/>
    </location>
</feature>
<dbReference type="PROSITE" id="PS51263">
    <property type="entry name" value="ADF_H"/>
    <property type="match status" value="1"/>
</dbReference>
<feature type="domain" description="SH3" evidence="4">
    <location>
        <begin position="745"/>
        <end position="803"/>
    </location>
</feature>
<dbReference type="InterPro" id="IPR035718">
    <property type="entry name" value="Abp1_fungi_SH3_C2"/>
</dbReference>
<dbReference type="CDD" id="cd11962">
    <property type="entry name" value="SH3_Abp1_fungi_C1"/>
    <property type="match status" value="1"/>
</dbReference>
<accession>A0A084GA61</accession>
<dbReference type="PROSITE" id="PS50002">
    <property type="entry name" value="SH3"/>
    <property type="match status" value="2"/>
</dbReference>
<gene>
    <name evidence="6" type="ORF">SAPIO_CDS3161</name>
</gene>
<organism evidence="6 7">
    <name type="scientific">Pseudallescheria apiosperma</name>
    <name type="common">Scedosporium apiospermum</name>
    <dbReference type="NCBI Taxonomy" id="563466"/>
    <lineage>
        <taxon>Eukaryota</taxon>
        <taxon>Fungi</taxon>
        <taxon>Dikarya</taxon>
        <taxon>Ascomycota</taxon>
        <taxon>Pezizomycotina</taxon>
        <taxon>Sordariomycetes</taxon>
        <taxon>Hypocreomycetidae</taxon>
        <taxon>Microascales</taxon>
        <taxon>Microascaceae</taxon>
        <taxon>Scedosporium</taxon>
    </lineage>
</organism>
<dbReference type="Gene3D" id="2.30.30.40">
    <property type="entry name" value="SH3 Domains"/>
    <property type="match status" value="2"/>
</dbReference>
<feature type="compositionally biased region" description="Pro residues" evidence="3">
    <location>
        <begin position="167"/>
        <end position="177"/>
    </location>
</feature>
<dbReference type="AlphaFoldDB" id="A0A084GA61"/>
<feature type="region of interest" description="Disordered" evidence="3">
    <location>
        <begin position="312"/>
        <end position="381"/>
    </location>
</feature>
<evidence type="ECO:0008006" key="8">
    <source>
        <dbReference type="Google" id="ProtNLM"/>
    </source>
</evidence>
<dbReference type="KEGG" id="sapo:SAPIO_CDS3161"/>
<evidence type="ECO:0000313" key="7">
    <source>
        <dbReference type="Proteomes" id="UP000028545"/>
    </source>
</evidence>
<dbReference type="FunFam" id="2.30.30.40:FF:000273">
    <property type="entry name" value="Actin binding protein"/>
    <property type="match status" value="1"/>
</dbReference>
<dbReference type="EMBL" id="JOWA01000088">
    <property type="protein sequence ID" value="KEZ44223.1"/>
    <property type="molecule type" value="Genomic_DNA"/>
</dbReference>
<proteinExistence type="predicted"/>
<feature type="region of interest" description="Disordered" evidence="3">
    <location>
        <begin position="243"/>
        <end position="263"/>
    </location>
</feature>
<name>A0A084GA61_PSEDA</name>
<dbReference type="FunFam" id="3.40.20.10:FF:000045">
    <property type="entry name" value="Actin binding protein, putative"/>
    <property type="match status" value="1"/>
</dbReference>
<keyword evidence="1 2" id="KW-0728">SH3 domain</keyword>
<dbReference type="OrthoDB" id="5971719at2759"/>
<dbReference type="OMA" id="FKEPRGA"/>
<sequence length="803" mass="84070">MASLNLSTNGPSIKSSYQAVVNAALPSSGSPTYGHWALFSVQAPLLNAFQPTAAKESVLKVETTGDGELADLVEDFNEGRIQFAFLKVKDPNSGLPKNVLIAWCGGGVPERTKGYFTSHLAAVAKILHGYHVQITARSDSDVVPETIIQKVADASGAKYSAGSAAPAPAPRPTPPASKPVFTPTTSSAGRINPIVAARNRRNDAVDDDGWGADAPQVTRTQLEKVESAYKPTKVNIAELTRQKPAEPSRFGSSAARDSGHSDVVGGGYQPVGKVDIAAIRAAAKNQEDLRPTPVKGAYEPVGKVDIAAIRARAQAAPSREEPEQPAPKSLAERSAAFSQPEQSERLTSLPKPKVSNRFGSSTSAFTGTKPPAPGGLGYSKPAAPAPPVVGAASRTFADQGGKTPAQIWAEKKGKRDGLGSATTITPPLASPIGSQKSGGGEWKSGYTGKSWAPVQTSNFGRGITGQMTGGSEQSAGHPHQEEEEPTSGGGVASLKERFKDTQPISAPAPSAPSVPRVADSPPPPLPSSTRPPGAFALPGMPARPPPADEYEEEPERSPSPPRVAVPVPRSPSPPREPPRALPVRPKEEEPVRQPSPVRERESYHAPAVPTAAAIVGAGVGVGVGAAAAAAVAHSYGDDATHAAEEPISSGQRAIVVYDYEKAEDNEIDLREDEYVTDIDMVDEDWWLGTNSQGDRGLFPSNYVKVVDEDDQDVTVAQQIPEPAAVPAPNPVPASSPAAVQPSAPSAGPTATAQFDYEAAEDNELSFAEGDIITDLEFPDEDWWFGHLHGASGLFPANYVELNQ</sequence>
<dbReference type="PANTHER" id="PTHR10829:SF25">
    <property type="entry name" value="DREBRIN-LIKE PROTEIN"/>
    <property type="match status" value="1"/>
</dbReference>
<dbReference type="RefSeq" id="XP_016644022.1">
    <property type="nucleotide sequence ID" value="XM_016786016.1"/>
</dbReference>
<dbReference type="Gene3D" id="3.40.20.10">
    <property type="entry name" value="Severin"/>
    <property type="match status" value="1"/>
</dbReference>